<sequence>MIKPPLSLAALPLLALTLPGIAQAQSEAALPTPTTASAALTLTLESQGDIERRIVVYQCDGDLTLSVQYVNAAPNFLAILPVEGQSLVFATTLSASGARYVAGPYEWWSHQGEATLRDLTQDEDADPLATCAETSNTP</sequence>
<feature type="chain" id="PRO_5040285171" evidence="5">
    <location>
        <begin position="25"/>
        <end position="138"/>
    </location>
</feature>
<name>A0A9Q4FSW3_9HYPH</name>
<keyword evidence="4" id="KW-0449">Lipoprotein</keyword>
<dbReference type="RefSeq" id="WP_254674389.1">
    <property type="nucleotide sequence ID" value="NZ_JAMWDU010000003.1"/>
</dbReference>
<keyword evidence="2" id="KW-0472">Membrane</keyword>
<reference evidence="7" key="1">
    <citation type="submission" date="2022-06" db="EMBL/GenBank/DDBJ databases">
        <title>Devosia sp. XJ19-45 genome assembly.</title>
        <authorList>
            <person name="Li B."/>
            <person name="Cai M."/>
            <person name="Nie G."/>
            <person name="Li W."/>
        </authorList>
    </citation>
    <scope>NUCLEOTIDE SEQUENCE</scope>
    <source>
        <strain evidence="7">XJ19-45</strain>
    </source>
</reference>
<feature type="signal peptide" evidence="5">
    <location>
        <begin position="1"/>
        <end position="24"/>
    </location>
</feature>
<dbReference type="Gene3D" id="2.40.128.200">
    <property type="match status" value="1"/>
</dbReference>
<evidence type="ECO:0000256" key="3">
    <source>
        <dbReference type="ARBA" id="ARBA00023139"/>
    </source>
</evidence>
<dbReference type="AlphaFoldDB" id="A0A9Q4FSW3"/>
<feature type="domain" description="C-type lysozyme inhibitor" evidence="6">
    <location>
        <begin position="57"/>
        <end position="123"/>
    </location>
</feature>
<evidence type="ECO:0000256" key="5">
    <source>
        <dbReference type="SAM" id="SignalP"/>
    </source>
</evidence>
<keyword evidence="8" id="KW-1185">Reference proteome</keyword>
<proteinExistence type="predicted"/>
<gene>
    <name evidence="7" type="ORF">NF348_09335</name>
</gene>
<evidence type="ECO:0000313" key="8">
    <source>
        <dbReference type="Proteomes" id="UP001060275"/>
    </source>
</evidence>
<keyword evidence="1 5" id="KW-0732">Signal</keyword>
<evidence type="ECO:0000256" key="4">
    <source>
        <dbReference type="ARBA" id="ARBA00023288"/>
    </source>
</evidence>
<evidence type="ECO:0000259" key="6">
    <source>
        <dbReference type="Pfam" id="PF09864"/>
    </source>
</evidence>
<comment type="caution">
    <text evidence="7">The sequence shown here is derived from an EMBL/GenBank/DDBJ whole genome shotgun (WGS) entry which is preliminary data.</text>
</comment>
<dbReference type="Proteomes" id="UP001060275">
    <property type="component" value="Unassembled WGS sequence"/>
</dbReference>
<accession>A0A9Q4FSW3</accession>
<protein>
    <submittedName>
        <fullName evidence="7">MliC family protein</fullName>
    </submittedName>
</protein>
<dbReference type="SUPFAM" id="SSF141488">
    <property type="entry name" value="YdhA-like"/>
    <property type="match status" value="1"/>
</dbReference>
<dbReference type="InterPro" id="IPR036328">
    <property type="entry name" value="MliC_sf"/>
</dbReference>
<evidence type="ECO:0000256" key="2">
    <source>
        <dbReference type="ARBA" id="ARBA00023136"/>
    </source>
</evidence>
<evidence type="ECO:0000256" key="1">
    <source>
        <dbReference type="ARBA" id="ARBA00022729"/>
    </source>
</evidence>
<keyword evidence="3" id="KW-0564">Palmitate</keyword>
<dbReference type="EMBL" id="JAMWDU010000003">
    <property type="protein sequence ID" value="MCP8887305.1"/>
    <property type="molecule type" value="Genomic_DNA"/>
</dbReference>
<evidence type="ECO:0000313" key="7">
    <source>
        <dbReference type="EMBL" id="MCP8887305.1"/>
    </source>
</evidence>
<dbReference type="Pfam" id="PF09864">
    <property type="entry name" value="MliC"/>
    <property type="match status" value="1"/>
</dbReference>
<dbReference type="InterPro" id="IPR018660">
    <property type="entry name" value="MliC"/>
</dbReference>
<organism evidence="7 8">
    <name type="scientific">Devosia ureilytica</name>
    <dbReference type="NCBI Taxonomy" id="2952754"/>
    <lineage>
        <taxon>Bacteria</taxon>
        <taxon>Pseudomonadati</taxon>
        <taxon>Pseudomonadota</taxon>
        <taxon>Alphaproteobacteria</taxon>
        <taxon>Hyphomicrobiales</taxon>
        <taxon>Devosiaceae</taxon>
        <taxon>Devosia</taxon>
    </lineage>
</organism>